<evidence type="ECO:0008006" key="4">
    <source>
        <dbReference type="Google" id="ProtNLM"/>
    </source>
</evidence>
<evidence type="ECO:0000313" key="2">
    <source>
        <dbReference type="EMBL" id="PWN37263.1"/>
    </source>
</evidence>
<reference evidence="2 3" key="1">
    <citation type="journal article" date="2018" name="Mol. Biol. Evol.">
        <title>Broad Genomic Sampling Reveals a Smut Pathogenic Ancestry of the Fungal Clade Ustilaginomycotina.</title>
        <authorList>
            <person name="Kijpornyongpan T."/>
            <person name="Mondo S.J."/>
            <person name="Barry K."/>
            <person name="Sandor L."/>
            <person name="Lee J."/>
            <person name="Lipzen A."/>
            <person name="Pangilinan J."/>
            <person name="LaButti K."/>
            <person name="Hainaut M."/>
            <person name="Henrissat B."/>
            <person name="Grigoriev I.V."/>
            <person name="Spatafora J.W."/>
            <person name="Aime M.C."/>
        </authorList>
    </citation>
    <scope>NUCLEOTIDE SEQUENCE [LARGE SCALE GENOMIC DNA]</scope>
    <source>
        <strain evidence="2 3">MCA 3882</strain>
    </source>
</reference>
<evidence type="ECO:0000256" key="1">
    <source>
        <dbReference type="SAM" id="MobiDB-lite"/>
    </source>
</evidence>
<dbReference type="Proteomes" id="UP000245771">
    <property type="component" value="Unassembled WGS sequence"/>
</dbReference>
<dbReference type="InParanoid" id="A0A316VLK6"/>
<sequence length="707" mass="77446">MASTKLIESLRNGPGSSLIQPTSRAFMLGYLLDVLPTLFKQVLRYVVVTLRTIARTRKRISQERAASQSSLGITSTGTQIEAPSSSKTTLYGDGIKPALQQLPLLLQSIVKALLTSLGPKGVAFTCALAMTSTMLMDSLISSILMRPTKNAFTNAAVRTGRRQAFSTFVSAAISSSFALYMIQKDAIGDHNALKAQYPFRIPFRKSSSNNRLLPTPLAPGGHFLARLTSLSVPATPLEKGSRSPVEKSFAKLPPSSPQDEKDPSRSRSSSSAQTDPSSDELGTASPTIDLSLFALVRAMDTFVRVVPLLFASRISLRGTAVGPSAGMKLDTSRNHLNNAQRQARTSLPVHLLQSLGRFGKEQAEGLTFVVACAIIMYNWFYHPERLPPTYVKWISNLASMDHRLLEALRCIRNGKPHYLRYGDRQTEPAAIDLLGSLSESMGHPYGWGDITRLPHTREEAKQMKKEAIKNGDQSQYILHGAAGPRGRGDLGGLPCELVHCGIGGPNCFKNALYRFLRAWKVCMGIYFPVHLVPRLIFGPGQFKREPIQALTKVLKGSMRSATFLSTYIASIWFMVCMARSMVLPRLFPNISFRYWDSGLGPILGSWTCGWSVFIEEKRKRAEMALYVAPRALFALAEMSKPGWLSKGQKSALQAERLLFGMSVGIVIAAAKHRPEVLRGLTALIGWVVAPAPQAGSKRVRATAPRSA</sequence>
<organism evidence="2 3">
    <name type="scientific">Meira miltonrushii</name>
    <dbReference type="NCBI Taxonomy" id="1280837"/>
    <lineage>
        <taxon>Eukaryota</taxon>
        <taxon>Fungi</taxon>
        <taxon>Dikarya</taxon>
        <taxon>Basidiomycota</taxon>
        <taxon>Ustilaginomycotina</taxon>
        <taxon>Exobasidiomycetes</taxon>
        <taxon>Exobasidiales</taxon>
        <taxon>Brachybasidiaceae</taxon>
        <taxon>Meira</taxon>
    </lineage>
</organism>
<dbReference type="PANTHER" id="PTHR12459:SF15">
    <property type="entry name" value="TRANSMEMBRANE PROTEIN 135"/>
    <property type="match status" value="1"/>
</dbReference>
<feature type="region of interest" description="Disordered" evidence="1">
    <location>
        <begin position="235"/>
        <end position="283"/>
    </location>
</feature>
<dbReference type="InterPro" id="IPR026749">
    <property type="entry name" value="Tmem135"/>
</dbReference>
<dbReference type="OrthoDB" id="4021778at2759"/>
<gene>
    <name evidence="2" type="ORF">FA14DRAFT_159394</name>
</gene>
<dbReference type="GeneID" id="37019973"/>
<proteinExistence type="predicted"/>
<name>A0A316VLK6_9BASI</name>
<protein>
    <recommendedName>
        <fullName evidence="4">Transmembrane protein 135 N-terminal domain-containing protein</fullName>
    </recommendedName>
</protein>
<evidence type="ECO:0000313" key="3">
    <source>
        <dbReference type="Proteomes" id="UP000245771"/>
    </source>
</evidence>
<dbReference type="AlphaFoldDB" id="A0A316VLK6"/>
<dbReference type="RefSeq" id="XP_025357565.1">
    <property type="nucleotide sequence ID" value="XM_025498192.1"/>
</dbReference>
<feature type="compositionally biased region" description="Basic and acidic residues" evidence="1">
    <location>
        <begin position="239"/>
        <end position="249"/>
    </location>
</feature>
<accession>A0A316VLK6</accession>
<dbReference type="PANTHER" id="PTHR12459">
    <property type="entry name" value="TRANSMEMBRANE PROTEIN 135-RELATED"/>
    <property type="match status" value="1"/>
</dbReference>
<keyword evidence="3" id="KW-1185">Reference proteome</keyword>
<dbReference type="EMBL" id="KZ819602">
    <property type="protein sequence ID" value="PWN37263.1"/>
    <property type="molecule type" value="Genomic_DNA"/>
</dbReference>